<organism evidence="4 5">
    <name type="scientific">Methylobacterium mesophilicum SR1.6/6</name>
    <dbReference type="NCBI Taxonomy" id="908290"/>
    <lineage>
        <taxon>Bacteria</taxon>
        <taxon>Pseudomonadati</taxon>
        <taxon>Pseudomonadota</taxon>
        <taxon>Alphaproteobacteria</taxon>
        <taxon>Hyphomicrobiales</taxon>
        <taxon>Methylobacteriaceae</taxon>
        <taxon>Methylobacterium</taxon>
    </lineage>
</organism>
<dbReference type="Proteomes" id="UP000012488">
    <property type="component" value="Chromosome"/>
</dbReference>
<dbReference type="PROSITE" id="PS50206">
    <property type="entry name" value="RHODANESE_3"/>
    <property type="match status" value="4"/>
</dbReference>
<protein>
    <submittedName>
        <fullName evidence="4">Sulfurtransferase</fullName>
    </submittedName>
</protein>
<dbReference type="Pfam" id="PF00581">
    <property type="entry name" value="Rhodanese"/>
    <property type="match status" value="4"/>
</dbReference>
<feature type="compositionally biased region" description="Basic and acidic residues" evidence="2">
    <location>
        <begin position="1"/>
        <end position="14"/>
    </location>
</feature>
<evidence type="ECO:0000256" key="1">
    <source>
        <dbReference type="ARBA" id="ARBA00022737"/>
    </source>
</evidence>
<dbReference type="GO" id="GO:0016740">
    <property type="term" value="F:transferase activity"/>
    <property type="evidence" value="ECO:0007669"/>
    <property type="project" value="UniProtKB-KW"/>
</dbReference>
<evidence type="ECO:0000313" key="5">
    <source>
        <dbReference type="Proteomes" id="UP000012488"/>
    </source>
</evidence>
<dbReference type="SMART" id="SM00450">
    <property type="entry name" value="RHOD"/>
    <property type="match status" value="4"/>
</dbReference>
<dbReference type="EMBL" id="CP043538">
    <property type="protein sequence ID" value="QGY01926.1"/>
    <property type="molecule type" value="Genomic_DNA"/>
</dbReference>
<name>A0A6B9FJL2_9HYPH</name>
<dbReference type="InterPro" id="IPR036873">
    <property type="entry name" value="Rhodanese-like_dom_sf"/>
</dbReference>
<evidence type="ECO:0000256" key="2">
    <source>
        <dbReference type="SAM" id="MobiDB-lite"/>
    </source>
</evidence>
<dbReference type="OrthoDB" id="9789585at2"/>
<accession>A0A6B9FJL2</accession>
<proteinExistence type="predicted"/>
<evidence type="ECO:0000313" key="4">
    <source>
        <dbReference type="EMBL" id="QGY01926.1"/>
    </source>
</evidence>
<feature type="domain" description="Rhodanese" evidence="3">
    <location>
        <begin position="411"/>
        <end position="498"/>
    </location>
</feature>
<dbReference type="AlphaFoldDB" id="A0A6B9FJL2"/>
<evidence type="ECO:0000259" key="3">
    <source>
        <dbReference type="PROSITE" id="PS50206"/>
    </source>
</evidence>
<feature type="domain" description="Rhodanese" evidence="3">
    <location>
        <begin position="299"/>
        <end position="380"/>
    </location>
</feature>
<dbReference type="InterPro" id="IPR001763">
    <property type="entry name" value="Rhodanese-like_dom"/>
</dbReference>
<feature type="domain" description="Rhodanese" evidence="3">
    <location>
        <begin position="162"/>
        <end position="253"/>
    </location>
</feature>
<dbReference type="KEGG" id="mmes:MMSR116_08575"/>
<dbReference type="RefSeq" id="WP_010685611.1">
    <property type="nucleotide sequence ID" value="NZ_CP043538.1"/>
</dbReference>
<dbReference type="PANTHER" id="PTHR43855">
    <property type="entry name" value="THIOSULFATE SULFURTRANSFERASE"/>
    <property type="match status" value="1"/>
</dbReference>
<dbReference type="Gene3D" id="3.40.250.10">
    <property type="entry name" value="Rhodanese-like domain"/>
    <property type="match status" value="4"/>
</dbReference>
<dbReference type="PANTHER" id="PTHR43855:SF1">
    <property type="entry name" value="THIOSULFATE SULFURTRANSFERASE"/>
    <property type="match status" value="1"/>
</dbReference>
<dbReference type="InterPro" id="IPR051126">
    <property type="entry name" value="Thiosulfate_sulfurtransferase"/>
</dbReference>
<reference evidence="4 5" key="2">
    <citation type="journal article" date="2013" name="Genome Announc.">
        <title>Draft Genome Sequence of Methylobacterium mesophilicum Strain SR1.6/6, Isolated from Citrus sinensis.</title>
        <authorList>
            <person name="Marinho Almeida D."/>
            <person name="Dini-Andreote F."/>
            <person name="Camargo Neves A.A."/>
            <person name="Juca Ramos R.T."/>
            <person name="Andreote F.D."/>
            <person name="Carneiro A.R."/>
            <person name="Oliveira de Souza Lima A."/>
            <person name="Caracciolo Gomes de Sa P.H."/>
            <person name="Ribeiro Barbosa M.S."/>
            <person name="Araujo W.L."/>
            <person name="Silva A."/>
        </authorList>
    </citation>
    <scope>NUCLEOTIDE SEQUENCE [LARGE SCALE GENOMIC DNA]</scope>
    <source>
        <strain evidence="4 5">SR1.6/6</strain>
    </source>
</reference>
<feature type="region of interest" description="Disordered" evidence="2">
    <location>
        <begin position="1"/>
        <end position="26"/>
    </location>
</feature>
<reference evidence="4 5" key="1">
    <citation type="journal article" date="2012" name="Genet. Mol. Biol.">
        <title>Analysis of 16S rRNA and mxaF genes revealing insights into Methylobacterium niche-specific plant association.</title>
        <authorList>
            <person name="Dourado M.N."/>
            <person name="Andreote F.D."/>
            <person name="Dini-Andreote F."/>
            <person name="Conti R."/>
            <person name="Araujo J.M."/>
            <person name="Araujo W.L."/>
        </authorList>
    </citation>
    <scope>NUCLEOTIDE SEQUENCE [LARGE SCALE GENOMIC DNA]</scope>
    <source>
        <strain evidence="4 5">SR1.6/6</strain>
    </source>
</reference>
<keyword evidence="4" id="KW-0808">Transferase</keyword>
<sequence>MDERIDAFDGRPSARGDGAAPSAAVPRLSPQEVKAAIRDGRELALLDVRDEGVFARAHLLFAAPAPLSRLELVVDRLVPRRSARIILTDEGEDLVHRAAGKLAGWGYRDVSVLRGGIAAWRDAGYELFSGVHVPSKAFGEIVEHELGTPRLEAQDIKALREQGTDLVVLDSRPIEEFRVMSIPGGLDCPGAELVHRVNEVVRSPETLVVVNCAGRTRSIIGAQSLINAGVRNRVVALKDGTMGWHLAGLPLAHGETRVAPPPSAEALARSQTQAQAFATRAGVTTITHADLARFRDEADRRSLFVLDVRSPEEYASGHLPGSRSAPGGQLVQSTDLYVGTLNARIVLVDREGVRAPMTASWLVQLGWPEVHVLDGLGTGELEIGPEPLRVQPGRGTDPAWVDPHTLHDLLGRDAAVVIDVDNSLQFRKRHIPGAWFATRRRFSELLGRVPAEAAIVLASRDGVLATLAAEDLADSGREVRVLLGGTAAWIAAELPLEDGSEDRVIGIGEDVWYKPYDWTTDQEAHMREYLSWEVGLVGQIERDGDARFRIVHPDDDVGRAA</sequence>
<keyword evidence="1" id="KW-0677">Repeat</keyword>
<gene>
    <name evidence="4" type="ORF">MMSR116_08575</name>
</gene>
<dbReference type="SUPFAM" id="SSF52821">
    <property type="entry name" value="Rhodanese/Cell cycle control phosphatase"/>
    <property type="match status" value="4"/>
</dbReference>
<feature type="domain" description="Rhodanese" evidence="3">
    <location>
        <begin position="39"/>
        <end position="129"/>
    </location>
</feature>